<evidence type="ECO:0000256" key="9">
    <source>
        <dbReference type="ARBA" id="ARBA00022842"/>
    </source>
</evidence>
<dbReference type="CDD" id="cd00739">
    <property type="entry name" value="DHPS"/>
    <property type="match status" value="1"/>
</dbReference>
<dbReference type="GO" id="GO:0046872">
    <property type="term" value="F:metal ion binding"/>
    <property type="evidence" value="ECO:0007669"/>
    <property type="project" value="UniProtKB-KW"/>
</dbReference>
<evidence type="ECO:0000256" key="2">
    <source>
        <dbReference type="ARBA" id="ARBA00001946"/>
    </source>
</evidence>
<evidence type="ECO:0000256" key="4">
    <source>
        <dbReference type="ARBA" id="ARBA00009503"/>
    </source>
</evidence>
<dbReference type="InterPro" id="IPR000489">
    <property type="entry name" value="Pterin-binding_dom"/>
</dbReference>
<comment type="pathway">
    <text evidence="3 12">Cofactor biosynthesis; tetrahydrofolate biosynthesis; 7,8-dihydrofolate from 2-amino-4-hydroxy-6-hydroxymethyl-7,8-dihydropteridine diphosphate and 4-aminobenzoate: step 1/2.</text>
</comment>
<keyword evidence="9 12" id="KW-0460">Magnesium</keyword>
<dbReference type="PROSITE" id="PS50972">
    <property type="entry name" value="PTERIN_BINDING"/>
    <property type="match status" value="1"/>
</dbReference>
<dbReference type="InterPro" id="IPR045031">
    <property type="entry name" value="DHP_synth-like"/>
</dbReference>
<dbReference type="AlphaFoldDB" id="A0A498C663"/>
<dbReference type="GO" id="GO:0005829">
    <property type="term" value="C:cytosol"/>
    <property type="evidence" value="ECO:0007669"/>
    <property type="project" value="TreeGrafter"/>
</dbReference>
<dbReference type="PANTHER" id="PTHR20941">
    <property type="entry name" value="FOLATE SYNTHESIS PROTEINS"/>
    <property type="match status" value="1"/>
</dbReference>
<evidence type="ECO:0000256" key="7">
    <source>
        <dbReference type="ARBA" id="ARBA00022679"/>
    </source>
</evidence>
<dbReference type="GO" id="GO:0046656">
    <property type="term" value="P:folic acid biosynthetic process"/>
    <property type="evidence" value="ECO:0007669"/>
    <property type="project" value="UniProtKB-KW"/>
</dbReference>
<dbReference type="OrthoDB" id="9811744at2"/>
<dbReference type="Gene3D" id="3.20.20.20">
    <property type="entry name" value="Dihydropteroate synthase-like"/>
    <property type="match status" value="1"/>
</dbReference>
<dbReference type="InterPro" id="IPR006390">
    <property type="entry name" value="DHP_synth_dom"/>
</dbReference>
<evidence type="ECO:0000313" key="14">
    <source>
        <dbReference type="EMBL" id="RLK50833.1"/>
    </source>
</evidence>
<accession>A0A498C663</accession>
<evidence type="ECO:0000256" key="12">
    <source>
        <dbReference type="RuleBase" id="RU361205"/>
    </source>
</evidence>
<evidence type="ECO:0000256" key="11">
    <source>
        <dbReference type="ARBA" id="ARBA00030193"/>
    </source>
</evidence>
<comment type="catalytic activity">
    <reaction evidence="1">
        <text>(7,8-dihydropterin-6-yl)methyl diphosphate + 4-aminobenzoate = 7,8-dihydropteroate + diphosphate</text>
        <dbReference type="Rhea" id="RHEA:19949"/>
        <dbReference type="ChEBI" id="CHEBI:17836"/>
        <dbReference type="ChEBI" id="CHEBI:17839"/>
        <dbReference type="ChEBI" id="CHEBI:33019"/>
        <dbReference type="ChEBI" id="CHEBI:72950"/>
        <dbReference type="EC" id="2.5.1.15"/>
    </reaction>
</comment>
<dbReference type="PROSITE" id="PS00793">
    <property type="entry name" value="DHPS_2"/>
    <property type="match status" value="1"/>
</dbReference>
<evidence type="ECO:0000256" key="1">
    <source>
        <dbReference type="ARBA" id="ARBA00000012"/>
    </source>
</evidence>
<name>A0A498C663_9GAMM</name>
<dbReference type="UniPathway" id="UPA00077">
    <property type="reaction ID" value="UER00156"/>
</dbReference>
<dbReference type="RefSeq" id="WP_121441289.1">
    <property type="nucleotide sequence ID" value="NZ_RCDA01000001.1"/>
</dbReference>
<protein>
    <recommendedName>
        <fullName evidence="6 12">Dihydropteroate synthase</fullName>
        <shortName evidence="12">DHPS</shortName>
        <ecNumber evidence="5 12">2.5.1.15</ecNumber>
    </recommendedName>
    <alternativeName>
        <fullName evidence="11 12">Dihydropteroate pyrophosphorylase</fullName>
    </alternativeName>
</protein>
<gene>
    <name evidence="14" type="ORF">DFR31_0742</name>
</gene>
<dbReference type="Proteomes" id="UP000275461">
    <property type="component" value="Unassembled WGS sequence"/>
</dbReference>
<dbReference type="Pfam" id="PF00809">
    <property type="entry name" value="Pterin_bind"/>
    <property type="match status" value="1"/>
</dbReference>
<dbReference type="InterPro" id="IPR011005">
    <property type="entry name" value="Dihydropteroate_synth-like_sf"/>
</dbReference>
<dbReference type="PANTHER" id="PTHR20941:SF1">
    <property type="entry name" value="FOLIC ACID SYNTHESIS PROTEIN FOL1"/>
    <property type="match status" value="1"/>
</dbReference>
<evidence type="ECO:0000256" key="6">
    <source>
        <dbReference type="ARBA" id="ARBA00016919"/>
    </source>
</evidence>
<dbReference type="NCBIfam" id="TIGR01496">
    <property type="entry name" value="DHPS"/>
    <property type="match status" value="1"/>
</dbReference>
<dbReference type="EMBL" id="RCDA01000001">
    <property type="protein sequence ID" value="RLK50833.1"/>
    <property type="molecule type" value="Genomic_DNA"/>
</dbReference>
<feature type="domain" description="Pterin-binding" evidence="13">
    <location>
        <begin position="25"/>
        <end position="277"/>
    </location>
</feature>
<evidence type="ECO:0000256" key="3">
    <source>
        <dbReference type="ARBA" id="ARBA00004763"/>
    </source>
</evidence>
<comment type="caution">
    <text evidence="14">The sequence shown here is derived from an EMBL/GenBank/DDBJ whole genome shotgun (WGS) entry which is preliminary data.</text>
</comment>
<sequence length="297" mass="31265">MAVPPEQAQAQQLRLGRHVLPLSRPLVMGVLNVTPDSFSDGGAFVSPETAIRQAQRLVAEGADIIDIGGESTRPGSQPVSVQEELDRVLPVLEAVSTRLDVPVSVDTCKPAVMSAAASAGAGLLNDVYGLRAEGAVQAAAATGLPVCVMHMKGEPRTMQHDPRYAEVVDEVREFLLERVRACEAAGIPRERLILDPGFGFGKTLDHNYRLLGRLDEITGLGMPVLVGMSRKSMLGGVTGRPLDQRLAGGLAAAVVAVTRGARIVRAHDVAPMVDALRVAGAALDAAAGRTVEARERP</sequence>
<keyword evidence="15" id="KW-1185">Reference proteome</keyword>
<reference evidence="14 15" key="1">
    <citation type="submission" date="2018-10" db="EMBL/GenBank/DDBJ databases">
        <title>Genomic Encyclopedia of Type Strains, Phase IV (KMG-IV): sequencing the most valuable type-strain genomes for metagenomic binning, comparative biology and taxonomic classification.</title>
        <authorList>
            <person name="Goeker M."/>
        </authorList>
    </citation>
    <scope>NUCLEOTIDE SEQUENCE [LARGE SCALE GENOMIC DNA]</scope>
    <source>
        <strain evidence="14 15">DSM 12769</strain>
    </source>
</reference>
<dbReference type="FunFam" id="3.20.20.20:FF:000006">
    <property type="entry name" value="Dihydropteroate synthase"/>
    <property type="match status" value="1"/>
</dbReference>
<evidence type="ECO:0000256" key="8">
    <source>
        <dbReference type="ARBA" id="ARBA00022723"/>
    </source>
</evidence>
<organism evidence="14 15">
    <name type="scientific">Alkalispirillum mobile</name>
    <dbReference type="NCBI Taxonomy" id="85925"/>
    <lineage>
        <taxon>Bacteria</taxon>
        <taxon>Pseudomonadati</taxon>
        <taxon>Pseudomonadota</taxon>
        <taxon>Gammaproteobacteria</taxon>
        <taxon>Chromatiales</taxon>
        <taxon>Ectothiorhodospiraceae</taxon>
        <taxon>Alkalispirillum</taxon>
    </lineage>
</organism>
<comment type="function">
    <text evidence="12">Catalyzes the condensation of para-aminobenzoate (pABA) with 6-hydroxymethyl-7,8-dihydropterin diphosphate (DHPt-PP) to form 7,8-dihydropteroate (H2Pte), the immediate precursor of folate derivatives.</text>
</comment>
<evidence type="ECO:0000256" key="10">
    <source>
        <dbReference type="ARBA" id="ARBA00022909"/>
    </source>
</evidence>
<evidence type="ECO:0000259" key="13">
    <source>
        <dbReference type="PROSITE" id="PS50972"/>
    </source>
</evidence>
<dbReference type="SUPFAM" id="SSF51717">
    <property type="entry name" value="Dihydropteroate synthetase-like"/>
    <property type="match status" value="1"/>
</dbReference>
<keyword evidence="10 12" id="KW-0289">Folate biosynthesis</keyword>
<comment type="similarity">
    <text evidence="4 12">Belongs to the DHPS family.</text>
</comment>
<dbReference type="PROSITE" id="PS00792">
    <property type="entry name" value="DHPS_1"/>
    <property type="match status" value="1"/>
</dbReference>
<evidence type="ECO:0000313" key="15">
    <source>
        <dbReference type="Proteomes" id="UP000275461"/>
    </source>
</evidence>
<dbReference type="EC" id="2.5.1.15" evidence="5 12"/>
<proteinExistence type="inferred from homology"/>
<comment type="cofactor">
    <cofactor evidence="2 12">
        <name>Mg(2+)</name>
        <dbReference type="ChEBI" id="CHEBI:18420"/>
    </cofactor>
</comment>
<keyword evidence="8 12" id="KW-0479">Metal-binding</keyword>
<dbReference type="GO" id="GO:0004156">
    <property type="term" value="F:dihydropteroate synthase activity"/>
    <property type="evidence" value="ECO:0007669"/>
    <property type="project" value="UniProtKB-EC"/>
</dbReference>
<evidence type="ECO:0000256" key="5">
    <source>
        <dbReference type="ARBA" id="ARBA00012458"/>
    </source>
</evidence>
<keyword evidence="7 12" id="KW-0808">Transferase</keyword>
<dbReference type="GO" id="GO:0046654">
    <property type="term" value="P:tetrahydrofolate biosynthetic process"/>
    <property type="evidence" value="ECO:0007669"/>
    <property type="project" value="UniProtKB-UniPathway"/>
</dbReference>